<evidence type="ECO:0000256" key="2">
    <source>
        <dbReference type="ARBA" id="ARBA00022729"/>
    </source>
</evidence>
<keyword evidence="2 4" id="KW-0732">Signal</keyword>
<dbReference type="Pfam" id="PF04333">
    <property type="entry name" value="MlaA"/>
    <property type="match status" value="1"/>
</dbReference>
<dbReference type="PROSITE" id="PS51257">
    <property type="entry name" value="PROKAR_LIPOPROTEIN"/>
    <property type="match status" value="1"/>
</dbReference>
<dbReference type="GO" id="GO:0016020">
    <property type="term" value="C:membrane"/>
    <property type="evidence" value="ECO:0007669"/>
    <property type="project" value="InterPro"/>
</dbReference>
<reference evidence="5 6" key="1">
    <citation type="submission" date="2017-07" db="EMBL/GenBank/DDBJ databases">
        <title>Elstera cyanobacteriorum sp. nov., a novel bacterium isolated from cyanobacterial aggregates in a eutrophic lake.</title>
        <authorList>
            <person name="Cai H."/>
        </authorList>
    </citation>
    <scope>NUCLEOTIDE SEQUENCE [LARGE SCALE GENOMIC DNA]</scope>
    <source>
        <strain evidence="5 6">TH019</strain>
    </source>
</reference>
<comment type="caution">
    <text evidence="5">The sequence shown here is derived from an EMBL/GenBank/DDBJ whole genome shotgun (WGS) entry which is preliminary data.</text>
</comment>
<dbReference type="PANTHER" id="PTHR30035:SF3">
    <property type="entry name" value="INTERMEMBRANE PHOSPHOLIPID TRANSPORT SYSTEM LIPOPROTEIN MLAA"/>
    <property type="match status" value="1"/>
</dbReference>
<dbReference type="InterPro" id="IPR007428">
    <property type="entry name" value="MlaA"/>
</dbReference>
<dbReference type="PRINTS" id="PR01805">
    <property type="entry name" value="VACJLIPOPROT"/>
</dbReference>
<proteinExistence type="inferred from homology"/>
<organism evidence="5 6">
    <name type="scientific">Elstera cyanobacteriorum</name>
    <dbReference type="NCBI Taxonomy" id="2022747"/>
    <lineage>
        <taxon>Bacteria</taxon>
        <taxon>Pseudomonadati</taxon>
        <taxon>Pseudomonadota</taxon>
        <taxon>Alphaproteobacteria</taxon>
        <taxon>Rhodospirillales</taxon>
        <taxon>Rhodospirillaceae</taxon>
        <taxon>Elstera</taxon>
    </lineage>
</organism>
<gene>
    <name evidence="5" type="ORF">CHR90_09315</name>
</gene>
<accession>A0A255XPT8</accession>
<evidence type="ECO:0000313" key="5">
    <source>
        <dbReference type="EMBL" id="OYQ18978.1"/>
    </source>
</evidence>
<dbReference type="PANTHER" id="PTHR30035">
    <property type="entry name" value="LIPOPROTEIN VACJ-RELATED"/>
    <property type="match status" value="1"/>
</dbReference>
<dbReference type="GO" id="GO:0120010">
    <property type="term" value="P:intermembrane phospholipid transfer"/>
    <property type="evidence" value="ECO:0007669"/>
    <property type="project" value="TreeGrafter"/>
</dbReference>
<evidence type="ECO:0000256" key="4">
    <source>
        <dbReference type="SAM" id="SignalP"/>
    </source>
</evidence>
<protein>
    <recommendedName>
        <fullName evidence="7">ABC transporter</fullName>
    </recommendedName>
</protein>
<keyword evidence="6" id="KW-1185">Reference proteome</keyword>
<evidence type="ECO:0000313" key="6">
    <source>
        <dbReference type="Proteomes" id="UP000216361"/>
    </source>
</evidence>
<evidence type="ECO:0000256" key="1">
    <source>
        <dbReference type="ARBA" id="ARBA00010634"/>
    </source>
</evidence>
<sequence>MKALPSPLTRLCRVLPLVVALGLGACATSPTAENDPLEGFNRGVFAVNDALDQAVIRPVSYGYREAVPEPIRDRVRDFIANLASPVVFLNDVLQGEFDRAGITFTRFWINTIGGLGGLVDVASSVGIQRHTEDFGQTLGTWGVNDGPYLVLPLLGPSNPRDAVGKVVDIFTDPMTYVFGAHGPDWGPYALTGTRIVDGRSRIIRETDDLRRNSFDYYATIRSIYRQQRADDISNGRTKPGSKPSYPGQDGN</sequence>
<dbReference type="AlphaFoldDB" id="A0A255XPT8"/>
<dbReference type="OrthoDB" id="9785326at2"/>
<feature type="signal peptide" evidence="4">
    <location>
        <begin position="1"/>
        <end position="32"/>
    </location>
</feature>
<name>A0A255XPT8_9PROT</name>
<feature type="chain" id="PRO_5013259637" description="ABC transporter" evidence="4">
    <location>
        <begin position="33"/>
        <end position="251"/>
    </location>
</feature>
<evidence type="ECO:0000256" key="3">
    <source>
        <dbReference type="SAM" id="MobiDB-lite"/>
    </source>
</evidence>
<evidence type="ECO:0008006" key="7">
    <source>
        <dbReference type="Google" id="ProtNLM"/>
    </source>
</evidence>
<dbReference type="Proteomes" id="UP000216361">
    <property type="component" value="Unassembled WGS sequence"/>
</dbReference>
<dbReference type="EMBL" id="NOXS01000032">
    <property type="protein sequence ID" value="OYQ18978.1"/>
    <property type="molecule type" value="Genomic_DNA"/>
</dbReference>
<comment type="similarity">
    <text evidence="1">Belongs to the MlaA family.</text>
</comment>
<feature type="region of interest" description="Disordered" evidence="3">
    <location>
        <begin position="228"/>
        <end position="251"/>
    </location>
</feature>